<evidence type="ECO:0000313" key="2">
    <source>
        <dbReference type="Proteomes" id="UP000827609"/>
    </source>
</evidence>
<evidence type="ECO:0000313" key="1">
    <source>
        <dbReference type="EMBL" id="QYW04880.1"/>
    </source>
</evidence>
<keyword evidence="2" id="KW-1185">Reference proteome</keyword>
<reference evidence="1" key="1">
    <citation type="submission" date="2021-06" db="EMBL/GenBank/DDBJ databases">
        <title>Complete genome sequence of Erwinia phage pEa_SNUABM_7.</title>
        <authorList>
            <person name="Kim S.G."/>
            <person name="Park S.C."/>
        </authorList>
    </citation>
    <scope>NUCLEOTIDE SEQUENCE</scope>
</reference>
<organism evidence="1 2">
    <name type="scientific">Erwinia phage pEa_SNUABM_7</name>
    <dbReference type="NCBI Taxonomy" id="2866695"/>
    <lineage>
        <taxon>Viruses</taxon>
        <taxon>Duplodnaviria</taxon>
        <taxon>Heunggongvirae</taxon>
        <taxon>Uroviricota</taxon>
        <taxon>Caudoviricetes</taxon>
        <taxon>Snuvirus</taxon>
        <taxon>Snuvirus SNUABM7</taxon>
    </lineage>
</organism>
<dbReference type="EMBL" id="MZ475896">
    <property type="protein sequence ID" value="QYW04880.1"/>
    <property type="molecule type" value="Genomic_DNA"/>
</dbReference>
<protein>
    <submittedName>
        <fullName evidence="1">Uncharacterized protein</fullName>
    </submittedName>
</protein>
<accession>A0AAE7WTG9</accession>
<sequence length="69" mass="7969">MFRMQQSRPSYRVVADLINSDGTFVTQTVQAGLHDYDDVEAAINEIKSNPPEEFKLFSRVTPRWEMSFA</sequence>
<proteinExistence type="predicted"/>
<name>A0AAE7WTG9_9CAUD</name>
<dbReference type="Proteomes" id="UP000827609">
    <property type="component" value="Segment"/>
</dbReference>
<gene>
    <name evidence="1" type="ORF">pEaSNUABM7_00212</name>
</gene>